<comment type="pathway">
    <text evidence="2">Protein modification; protein ubiquitination.</text>
</comment>
<evidence type="ECO:0000256" key="5">
    <source>
        <dbReference type="ARBA" id="ARBA00022786"/>
    </source>
</evidence>
<keyword evidence="4" id="KW-0808">Transferase</keyword>
<dbReference type="InterPro" id="IPR035983">
    <property type="entry name" value="Hect_E3_ubiquitin_ligase"/>
</dbReference>
<dbReference type="GO" id="GO:0016567">
    <property type="term" value="P:protein ubiquitination"/>
    <property type="evidence" value="ECO:0007669"/>
    <property type="project" value="TreeGrafter"/>
</dbReference>
<dbReference type="GO" id="GO:0005737">
    <property type="term" value="C:cytoplasm"/>
    <property type="evidence" value="ECO:0007669"/>
    <property type="project" value="TreeGrafter"/>
</dbReference>
<keyword evidence="5 6" id="KW-0833">Ubl conjugation pathway</keyword>
<gene>
    <name evidence="8" type="ORF">TDUB1175_LOCUS24772</name>
</gene>
<feature type="domain" description="HECT" evidence="7">
    <location>
        <begin position="1"/>
        <end position="149"/>
    </location>
</feature>
<dbReference type="Pfam" id="PF00632">
    <property type="entry name" value="HECT"/>
    <property type="match status" value="1"/>
</dbReference>
<dbReference type="PROSITE" id="PS50237">
    <property type="entry name" value="HECT"/>
    <property type="match status" value="1"/>
</dbReference>
<dbReference type="Gene3D" id="3.90.1750.10">
    <property type="entry name" value="Hect, E3 ligase catalytic domains"/>
    <property type="match status" value="1"/>
</dbReference>
<organism evidence="8">
    <name type="scientific">Pseudictyota dubia</name>
    <dbReference type="NCBI Taxonomy" id="2749911"/>
    <lineage>
        <taxon>Eukaryota</taxon>
        <taxon>Sar</taxon>
        <taxon>Stramenopiles</taxon>
        <taxon>Ochrophyta</taxon>
        <taxon>Bacillariophyta</taxon>
        <taxon>Mediophyceae</taxon>
        <taxon>Biddulphiophycidae</taxon>
        <taxon>Eupodiscales</taxon>
        <taxon>Odontellaceae</taxon>
        <taxon>Pseudictyota</taxon>
    </lineage>
</organism>
<dbReference type="InterPro" id="IPR000569">
    <property type="entry name" value="HECT_dom"/>
</dbReference>
<dbReference type="AlphaFoldDB" id="A0A7R9WJA2"/>
<comment type="catalytic activity">
    <reaction evidence="1">
        <text>S-ubiquitinyl-[E2 ubiquitin-conjugating enzyme]-L-cysteine + [acceptor protein]-L-lysine = [E2 ubiquitin-conjugating enzyme]-L-cysteine + N(6)-ubiquitinyl-[acceptor protein]-L-lysine.</text>
        <dbReference type="EC" id="2.3.2.26"/>
    </reaction>
</comment>
<dbReference type="PANTHER" id="PTHR11254">
    <property type="entry name" value="HECT DOMAIN UBIQUITIN-PROTEIN LIGASE"/>
    <property type="match status" value="1"/>
</dbReference>
<evidence type="ECO:0000256" key="6">
    <source>
        <dbReference type="PROSITE-ProRule" id="PRU00104"/>
    </source>
</evidence>
<dbReference type="SUPFAM" id="SSF56204">
    <property type="entry name" value="Hect, E3 ligase catalytic domain"/>
    <property type="match status" value="1"/>
</dbReference>
<dbReference type="GO" id="GO:0006511">
    <property type="term" value="P:ubiquitin-dependent protein catabolic process"/>
    <property type="evidence" value="ECO:0007669"/>
    <property type="project" value="TreeGrafter"/>
</dbReference>
<dbReference type="EMBL" id="HBED01049156">
    <property type="protein sequence ID" value="CAD8326352.1"/>
    <property type="molecule type" value="Transcribed_RNA"/>
</dbReference>
<evidence type="ECO:0000259" key="7">
    <source>
        <dbReference type="PROSITE" id="PS50237"/>
    </source>
</evidence>
<dbReference type="PANTHER" id="PTHR11254:SF440">
    <property type="entry name" value="E3 UBIQUITIN-PROTEIN LIGASE NEDD-4"/>
    <property type="match status" value="1"/>
</dbReference>
<reference evidence="8" key="1">
    <citation type="submission" date="2021-01" db="EMBL/GenBank/DDBJ databases">
        <authorList>
            <person name="Corre E."/>
            <person name="Pelletier E."/>
            <person name="Niang G."/>
            <person name="Scheremetjew M."/>
            <person name="Finn R."/>
            <person name="Kale V."/>
            <person name="Holt S."/>
            <person name="Cochrane G."/>
            <person name="Meng A."/>
            <person name="Brown T."/>
            <person name="Cohen L."/>
        </authorList>
    </citation>
    <scope>NUCLEOTIDE SEQUENCE</scope>
    <source>
        <strain evidence="8">CCMP147</strain>
    </source>
</reference>
<proteinExistence type="predicted"/>
<dbReference type="EC" id="2.3.2.26" evidence="3"/>
<dbReference type="InterPro" id="IPR050409">
    <property type="entry name" value="E3_ubiq-protein_ligase"/>
</dbReference>
<evidence type="ECO:0000313" key="8">
    <source>
        <dbReference type="EMBL" id="CAD8326352.1"/>
    </source>
</evidence>
<evidence type="ECO:0000256" key="2">
    <source>
        <dbReference type="ARBA" id="ARBA00004906"/>
    </source>
</evidence>
<sequence length="149" mass="16879">MGRIIGKALFDGQRIHNIFVPYLYKFIAGVPITLDDLKEFDPQYIDLLQQLESHDDVSALGLNFTVTENIPFSTETRTAKLFRGGKDIKVTRENLPVYEKALMRYVLFGRIRPQLTGLLCGIFEVVPRAMLSVFDPLELEVLLCGSASR</sequence>
<dbReference type="GO" id="GO:0061630">
    <property type="term" value="F:ubiquitin protein ligase activity"/>
    <property type="evidence" value="ECO:0007669"/>
    <property type="project" value="UniProtKB-EC"/>
</dbReference>
<name>A0A7R9WJA2_9STRA</name>
<evidence type="ECO:0000256" key="1">
    <source>
        <dbReference type="ARBA" id="ARBA00000885"/>
    </source>
</evidence>
<protein>
    <recommendedName>
        <fullName evidence="3">HECT-type E3 ubiquitin transferase</fullName>
        <ecNumber evidence="3">2.3.2.26</ecNumber>
    </recommendedName>
</protein>
<evidence type="ECO:0000256" key="4">
    <source>
        <dbReference type="ARBA" id="ARBA00022679"/>
    </source>
</evidence>
<evidence type="ECO:0000256" key="3">
    <source>
        <dbReference type="ARBA" id="ARBA00012485"/>
    </source>
</evidence>
<accession>A0A7R9WJA2</accession>
<dbReference type="Gene3D" id="3.30.2160.10">
    <property type="entry name" value="Hect, E3 ligase catalytic domain"/>
    <property type="match status" value="1"/>
</dbReference>
<comment type="caution">
    <text evidence="6">Lacks conserved residue(s) required for the propagation of feature annotation.</text>
</comment>